<reference evidence="2" key="1">
    <citation type="journal article" date="2019" name="Int. J. Syst. Evol. Microbiol.">
        <title>The Global Catalogue of Microorganisms (GCM) 10K type strain sequencing project: providing services to taxonomists for standard genome sequencing and annotation.</title>
        <authorList>
            <consortium name="The Broad Institute Genomics Platform"/>
            <consortium name="The Broad Institute Genome Sequencing Center for Infectious Disease"/>
            <person name="Wu L."/>
            <person name="Ma J."/>
        </authorList>
    </citation>
    <scope>NUCLEOTIDE SEQUENCE [LARGE SCALE GENOMIC DNA]</scope>
    <source>
        <strain evidence="2">CCM 9110</strain>
    </source>
</reference>
<dbReference type="Proteomes" id="UP001597199">
    <property type="component" value="Unassembled WGS sequence"/>
</dbReference>
<dbReference type="RefSeq" id="WP_204119245.1">
    <property type="nucleotide sequence ID" value="NZ_BOLV01000013.1"/>
</dbReference>
<proteinExistence type="predicted"/>
<name>A0ABW4BIC7_9LACO</name>
<protein>
    <submittedName>
        <fullName evidence="1">Uncharacterized protein</fullName>
    </submittedName>
</protein>
<sequence length="60" mass="6858">MSQDIEVEWNQAALNNIKTFSLDQVKHDSADEKRLQTVQAVTNLMRDKQVNKAMKLLAAE</sequence>
<evidence type="ECO:0000313" key="1">
    <source>
        <dbReference type="EMBL" id="MFD1399510.1"/>
    </source>
</evidence>
<organism evidence="1 2">
    <name type="scientific">Lacticaseibacillus suilingensis</name>
    <dbReference type="NCBI Taxonomy" id="2799577"/>
    <lineage>
        <taxon>Bacteria</taxon>
        <taxon>Bacillati</taxon>
        <taxon>Bacillota</taxon>
        <taxon>Bacilli</taxon>
        <taxon>Lactobacillales</taxon>
        <taxon>Lactobacillaceae</taxon>
        <taxon>Lacticaseibacillus</taxon>
    </lineage>
</organism>
<keyword evidence="2" id="KW-1185">Reference proteome</keyword>
<evidence type="ECO:0000313" key="2">
    <source>
        <dbReference type="Proteomes" id="UP001597199"/>
    </source>
</evidence>
<comment type="caution">
    <text evidence="1">The sequence shown here is derived from an EMBL/GenBank/DDBJ whole genome shotgun (WGS) entry which is preliminary data.</text>
</comment>
<gene>
    <name evidence="1" type="ORF">ACFQ41_09340</name>
</gene>
<dbReference type="EMBL" id="JBHTOA010000034">
    <property type="protein sequence ID" value="MFD1399510.1"/>
    <property type="molecule type" value="Genomic_DNA"/>
</dbReference>
<accession>A0ABW4BIC7</accession>